<reference evidence="7 8" key="1">
    <citation type="submission" date="2018-02" db="EMBL/GenBank/DDBJ databases">
        <title>The genomes of Aspergillus section Nigri reveals drivers in fungal speciation.</title>
        <authorList>
            <consortium name="DOE Joint Genome Institute"/>
            <person name="Vesth T.C."/>
            <person name="Nybo J."/>
            <person name="Theobald S."/>
            <person name="Brandl J."/>
            <person name="Frisvad J.C."/>
            <person name="Nielsen K.F."/>
            <person name="Lyhne E.K."/>
            <person name="Kogle M.E."/>
            <person name="Kuo A."/>
            <person name="Riley R."/>
            <person name="Clum A."/>
            <person name="Nolan M."/>
            <person name="Lipzen A."/>
            <person name="Salamov A."/>
            <person name="Henrissat B."/>
            <person name="Wiebenga A."/>
            <person name="De vries R.P."/>
            <person name="Grigoriev I.V."/>
            <person name="Mortensen U.H."/>
            <person name="Andersen M.R."/>
            <person name="Baker S.E."/>
        </authorList>
    </citation>
    <scope>NUCLEOTIDE SEQUENCE [LARGE SCALE GENOMIC DNA]</scope>
    <source>
        <strain evidence="7 8">CBS 112811</strain>
    </source>
</reference>
<dbReference type="SUPFAM" id="SSF56801">
    <property type="entry name" value="Acetyl-CoA synthetase-like"/>
    <property type="match status" value="1"/>
</dbReference>
<dbReference type="CDD" id="cd04433">
    <property type="entry name" value="AFD_class_I"/>
    <property type="match status" value="1"/>
</dbReference>
<dbReference type="Proteomes" id="UP000249526">
    <property type="component" value="Unassembled WGS sequence"/>
</dbReference>
<dbReference type="InterPro" id="IPR036736">
    <property type="entry name" value="ACP-like_sf"/>
</dbReference>
<gene>
    <name evidence="7" type="ORF">BO85DRAFT_491794</name>
</gene>
<dbReference type="Gene3D" id="3.30.559.10">
    <property type="entry name" value="Chloramphenicol acetyltransferase-like domain"/>
    <property type="match status" value="1"/>
</dbReference>
<evidence type="ECO:0000313" key="8">
    <source>
        <dbReference type="Proteomes" id="UP000249526"/>
    </source>
</evidence>
<sequence>MREVVRSDPEHQSRSAWERLVEAVERHPDHLALICAHQRAGLYGLGDKTKEEHGQWSFGKLYEGIIHLSASLESLGLSNDCLLFVILGNSLEHVLTTWAGYRLGCIHVSVHPNTLSNSVEARHVVQTVLDNRPSPRAAVLVKDETAADQFDQLFPQLDVIKIIIGNGQPVLSTWTDFDQLMQSGKASSGPSTAPPSRETSIFFSSGTTSLPKPCEMNVPAWISSLASGSTLGLVRPGDRLMSLVPCSHVLGYMGQMFALTHGATLVYPSYLAFDPRTTIDTLRNVPCKYIVMVSALVHAFISADLSSTPLPPIDTVIFSGMTLSTAVAKEFQLRVGTRAIENLYGMTEGAFCATGPVEDLDSISHDGFLAAGRPMTGSTLCLCARNSTEPLPPGVAGEVHYSGYQTARGYIGVQSDSFYIDENGCYWYKTGDQAIMYESNGLIYPVGRYKDLIIRGGKNISPSAIEAVLNRDPELHQLNPQAVPLPDAVAGEVPVIVVNREVLQPQVQYIMHLILTQMGAAYVPDKVIPIQTLGAANYPRTTSGKVQKAKLAALVRQYAAAQSDVPVPSAPSNSREIRKRVVQLWADVLAATIEEVDVQAALSERVDSITLMRVHSRATKLTGRHIPFAAWASAKTIADQILLLETADSQPEDPYPTAHNDGHARVGGPELEDMVHLMGDSSRLPSTQALVQQAIARYQLTWDDVEEVFPATDFQHIMRQAQLIDYWEFFVCIHTRGHSVLELRKALEATLPLHPMLRSFVVQDETPQTLLVTVRPSQSILDRCIVDYGEVATLADVHKLVVNFPREHRIALPGPLFCGLMVYVKEIKSAVLVADFCHSVMDATYHEIFEDDLELALSGQPLRAHASYKAWNESYYLLEDALASRPAFEYHLSQMQQVPDGPVALWPTPSRPLRTLSGQQSEGLYLLEFQLPALMFLHQHHPTLMTSVVLKTALALLAIFHTKHSEMLLLNVEAARGRFPFLPFSFPREGPLDGARVAGPTLTGNVERITYDPNETVLQLLYRAQAQQALITRYANAPWRRILEELPRMKELYPAVADHLIFNWTGTTTFKADNKRRLHEHIQRQEIFFQPTCGLMVDAGASGKDGTDLCVSLTGAVANNSLDWIRDIAQGLQKITTWLTQEENWGRSFSLNVEEYMSLKHASATSPKLITLPGNGAEELSSGSSPSRSACNGSWPRIMTL</sequence>
<feature type="compositionally biased region" description="Low complexity" evidence="5">
    <location>
        <begin position="1181"/>
        <end position="1193"/>
    </location>
</feature>
<evidence type="ECO:0000256" key="5">
    <source>
        <dbReference type="SAM" id="MobiDB-lite"/>
    </source>
</evidence>
<dbReference type="GO" id="GO:0005737">
    <property type="term" value="C:cytoplasm"/>
    <property type="evidence" value="ECO:0007669"/>
    <property type="project" value="TreeGrafter"/>
</dbReference>
<evidence type="ECO:0000313" key="7">
    <source>
        <dbReference type="EMBL" id="RAH53664.1"/>
    </source>
</evidence>
<keyword evidence="3" id="KW-0436">Ligase</keyword>
<organism evidence="7 8">
    <name type="scientific">Aspergillus piperis CBS 112811</name>
    <dbReference type="NCBI Taxonomy" id="1448313"/>
    <lineage>
        <taxon>Eukaryota</taxon>
        <taxon>Fungi</taxon>
        <taxon>Dikarya</taxon>
        <taxon>Ascomycota</taxon>
        <taxon>Pezizomycotina</taxon>
        <taxon>Eurotiomycetes</taxon>
        <taxon>Eurotiomycetidae</taxon>
        <taxon>Eurotiales</taxon>
        <taxon>Aspergillaceae</taxon>
        <taxon>Aspergillus</taxon>
        <taxon>Aspergillus subgen. Circumdati</taxon>
    </lineage>
</organism>
<dbReference type="PANTHER" id="PTHR45527">
    <property type="entry name" value="NONRIBOSOMAL PEPTIDE SYNTHETASE"/>
    <property type="match status" value="1"/>
</dbReference>
<dbReference type="Pfam" id="PF00501">
    <property type="entry name" value="AMP-binding"/>
    <property type="match status" value="1"/>
</dbReference>
<dbReference type="InterPro" id="IPR042099">
    <property type="entry name" value="ANL_N_sf"/>
</dbReference>
<keyword evidence="8" id="KW-1185">Reference proteome</keyword>
<evidence type="ECO:0000256" key="1">
    <source>
        <dbReference type="ARBA" id="ARBA00022450"/>
    </source>
</evidence>
<feature type="domain" description="Carrier" evidence="6">
    <location>
        <begin position="572"/>
        <end position="648"/>
    </location>
</feature>
<dbReference type="InterPro" id="IPR045851">
    <property type="entry name" value="AMP-bd_C_sf"/>
</dbReference>
<evidence type="ECO:0000256" key="3">
    <source>
        <dbReference type="ARBA" id="ARBA00022598"/>
    </source>
</evidence>
<dbReference type="InterPro" id="IPR009081">
    <property type="entry name" value="PP-bd_ACP"/>
</dbReference>
<dbReference type="SUPFAM" id="SSF47336">
    <property type="entry name" value="ACP-like"/>
    <property type="match status" value="1"/>
</dbReference>
<evidence type="ECO:0000259" key="6">
    <source>
        <dbReference type="PROSITE" id="PS50075"/>
    </source>
</evidence>
<dbReference type="InterPro" id="IPR020845">
    <property type="entry name" value="AMP-binding_CS"/>
</dbReference>
<keyword evidence="2" id="KW-0597">Phosphoprotein</keyword>
<dbReference type="GO" id="GO:0016874">
    <property type="term" value="F:ligase activity"/>
    <property type="evidence" value="ECO:0007669"/>
    <property type="project" value="UniProtKB-KW"/>
</dbReference>
<dbReference type="Gene3D" id="3.40.50.12780">
    <property type="entry name" value="N-terminal domain of ligase-like"/>
    <property type="match status" value="1"/>
</dbReference>
<dbReference type="GO" id="GO:0044550">
    <property type="term" value="P:secondary metabolite biosynthetic process"/>
    <property type="evidence" value="ECO:0007669"/>
    <property type="project" value="TreeGrafter"/>
</dbReference>
<dbReference type="GO" id="GO:0031177">
    <property type="term" value="F:phosphopantetheine binding"/>
    <property type="evidence" value="ECO:0007669"/>
    <property type="project" value="TreeGrafter"/>
</dbReference>
<dbReference type="RefSeq" id="XP_025511586.1">
    <property type="nucleotide sequence ID" value="XM_025663738.1"/>
</dbReference>
<dbReference type="PROSITE" id="PS50075">
    <property type="entry name" value="CARRIER"/>
    <property type="match status" value="1"/>
</dbReference>
<feature type="region of interest" description="Disordered" evidence="5">
    <location>
        <begin position="1173"/>
        <end position="1193"/>
    </location>
</feature>
<dbReference type="AlphaFoldDB" id="A0A8G1QU19"/>
<dbReference type="Gene3D" id="1.10.1200.10">
    <property type="entry name" value="ACP-like"/>
    <property type="match status" value="1"/>
</dbReference>
<evidence type="ECO:0000256" key="4">
    <source>
        <dbReference type="ARBA" id="ARBA00029454"/>
    </source>
</evidence>
<name>A0A8G1QU19_9EURO</name>
<dbReference type="InterPro" id="IPR023213">
    <property type="entry name" value="CAT-like_dom_sf"/>
</dbReference>
<comment type="similarity">
    <text evidence="4">Belongs to the NRP synthetase family.</text>
</comment>
<dbReference type="Gene3D" id="3.30.300.30">
    <property type="match status" value="1"/>
</dbReference>
<protein>
    <submittedName>
        <fullName evidence="7">Acetyl-CoA synthetase-like protein</fullName>
    </submittedName>
</protein>
<evidence type="ECO:0000256" key="2">
    <source>
        <dbReference type="ARBA" id="ARBA00022553"/>
    </source>
</evidence>
<dbReference type="GO" id="GO:0043041">
    <property type="term" value="P:amino acid activation for nonribosomal peptide biosynthetic process"/>
    <property type="evidence" value="ECO:0007669"/>
    <property type="project" value="TreeGrafter"/>
</dbReference>
<proteinExistence type="inferred from homology"/>
<dbReference type="EMBL" id="KZ825075">
    <property type="protein sequence ID" value="RAH53664.1"/>
    <property type="molecule type" value="Genomic_DNA"/>
</dbReference>
<dbReference type="GeneID" id="37167140"/>
<dbReference type="PANTHER" id="PTHR45527:SF1">
    <property type="entry name" value="FATTY ACID SYNTHASE"/>
    <property type="match status" value="1"/>
</dbReference>
<dbReference type="InterPro" id="IPR000873">
    <property type="entry name" value="AMP-dep_synth/lig_dom"/>
</dbReference>
<accession>A0A8G1QU19</accession>
<dbReference type="SUPFAM" id="SSF52777">
    <property type="entry name" value="CoA-dependent acyltransferases"/>
    <property type="match status" value="1"/>
</dbReference>
<keyword evidence="1" id="KW-0596">Phosphopantetheine</keyword>
<dbReference type="PROSITE" id="PS00455">
    <property type="entry name" value="AMP_BINDING"/>
    <property type="match status" value="1"/>
</dbReference>